<dbReference type="OrthoDB" id="8561243at2"/>
<keyword evidence="4" id="KW-1185">Reference proteome</keyword>
<gene>
    <name evidence="3" type="ORF">CAL25_04760</name>
</gene>
<dbReference type="AlphaFoldDB" id="A0A261TY24"/>
<proteinExistence type="predicted"/>
<feature type="domain" description="Anti sigma-E protein RseA N-terminal" evidence="2">
    <location>
        <begin position="15"/>
        <end position="84"/>
    </location>
</feature>
<sequence>MQTVAKSEIADSSWEESVSAWMDGEGSEDFFENLTSPQARQTWSTYHLIGDALRNPGPVITPSADFQARLSRALEAELPIVAAPRRSRRSHLRMGLSGLAVAAAVATVAWVAQPYVAGGINPAPTQVLADAAVPGAGAPGAAASGADDGPLRDYLEAHRQMAGPSAVRQVSFEAGAGR</sequence>
<evidence type="ECO:0000256" key="1">
    <source>
        <dbReference type="SAM" id="Phobius"/>
    </source>
</evidence>
<dbReference type="CDD" id="cd16328">
    <property type="entry name" value="RseA_N"/>
    <property type="match status" value="1"/>
</dbReference>
<name>A0A261TY24_9BORD</name>
<accession>A0A261TY24</accession>
<dbReference type="GO" id="GO:0016989">
    <property type="term" value="F:sigma factor antagonist activity"/>
    <property type="evidence" value="ECO:0007669"/>
    <property type="project" value="InterPro"/>
</dbReference>
<organism evidence="3 4">
    <name type="scientific">Bordetella genomosp. 5</name>
    <dbReference type="NCBI Taxonomy" id="1395608"/>
    <lineage>
        <taxon>Bacteria</taxon>
        <taxon>Pseudomonadati</taxon>
        <taxon>Pseudomonadota</taxon>
        <taxon>Betaproteobacteria</taxon>
        <taxon>Burkholderiales</taxon>
        <taxon>Alcaligenaceae</taxon>
        <taxon>Bordetella</taxon>
    </lineage>
</organism>
<dbReference type="SUPFAM" id="SSF89069">
    <property type="entry name" value="N-terminal, cytoplasmic domain of anti-sigmaE factor RseA"/>
    <property type="match status" value="1"/>
</dbReference>
<keyword evidence="1" id="KW-0472">Membrane</keyword>
<dbReference type="PANTHER" id="PTHR38104">
    <property type="match status" value="1"/>
</dbReference>
<dbReference type="PANTHER" id="PTHR38104:SF1">
    <property type="entry name" value="ANTI-SIGMA-E FACTOR RSEA"/>
    <property type="match status" value="1"/>
</dbReference>
<dbReference type="InterPro" id="IPR036147">
    <property type="entry name" value="Anti-sigma_E_RseA_N_sf"/>
</dbReference>
<dbReference type="Proteomes" id="UP000216913">
    <property type="component" value="Unassembled WGS sequence"/>
</dbReference>
<dbReference type="EMBL" id="NEVP01000002">
    <property type="protein sequence ID" value="OZI54539.1"/>
    <property type="molecule type" value="Genomic_DNA"/>
</dbReference>
<protein>
    <recommendedName>
        <fullName evidence="2">Anti sigma-E protein RseA N-terminal domain-containing protein</fullName>
    </recommendedName>
</protein>
<evidence type="ECO:0000313" key="4">
    <source>
        <dbReference type="Proteomes" id="UP000216913"/>
    </source>
</evidence>
<dbReference type="Pfam" id="PF03872">
    <property type="entry name" value="RseA_N"/>
    <property type="match status" value="1"/>
</dbReference>
<feature type="transmembrane region" description="Helical" evidence="1">
    <location>
        <begin position="94"/>
        <end position="112"/>
    </location>
</feature>
<dbReference type="Gene3D" id="1.10.10.880">
    <property type="entry name" value="Anti sigma-E protein RseA, N-terminal domain"/>
    <property type="match status" value="1"/>
</dbReference>
<keyword evidence="1" id="KW-1133">Transmembrane helix</keyword>
<dbReference type="InterPro" id="IPR005572">
    <property type="entry name" value="Anti-sigma_E_RseA_N"/>
</dbReference>
<comment type="caution">
    <text evidence="3">The sequence shown here is derived from an EMBL/GenBank/DDBJ whole genome shotgun (WGS) entry which is preliminary data.</text>
</comment>
<dbReference type="InterPro" id="IPR052383">
    <property type="entry name" value="Anti-sigma-E_RseA-like"/>
</dbReference>
<dbReference type="RefSeq" id="WP_094798813.1">
    <property type="nucleotide sequence ID" value="NZ_NEVP01000002.1"/>
</dbReference>
<reference evidence="3 4" key="1">
    <citation type="submission" date="2017-05" db="EMBL/GenBank/DDBJ databases">
        <title>Complete and WGS of Bordetella genogroups.</title>
        <authorList>
            <person name="Spilker T."/>
            <person name="LiPuma J."/>
        </authorList>
    </citation>
    <scope>NUCLEOTIDE SEQUENCE [LARGE SCALE GENOMIC DNA]</scope>
    <source>
        <strain evidence="3 4">AU10456</strain>
    </source>
</reference>
<keyword evidence="1" id="KW-0812">Transmembrane</keyword>
<evidence type="ECO:0000259" key="2">
    <source>
        <dbReference type="Pfam" id="PF03872"/>
    </source>
</evidence>
<evidence type="ECO:0000313" key="3">
    <source>
        <dbReference type="EMBL" id="OZI54539.1"/>
    </source>
</evidence>